<evidence type="ECO:0000256" key="1">
    <source>
        <dbReference type="SAM" id="MobiDB-lite"/>
    </source>
</evidence>
<keyword evidence="3" id="KW-1185">Reference proteome</keyword>
<organism evidence="2 3">
    <name type="scientific">Rhodopila globiformis</name>
    <name type="common">Rhodopseudomonas globiformis</name>
    <dbReference type="NCBI Taxonomy" id="1071"/>
    <lineage>
        <taxon>Bacteria</taxon>
        <taxon>Pseudomonadati</taxon>
        <taxon>Pseudomonadota</taxon>
        <taxon>Alphaproteobacteria</taxon>
        <taxon>Acetobacterales</taxon>
        <taxon>Acetobacteraceae</taxon>
        <taxon>Rhodopila</taxon>
    </lineage>
</organism>
<accession>A0A2S6NL10</accession>
<protein>
    <submittedName>
        <fullName evidence="2">Uncharacterized protein</fullName>
    </submittedName>
</protein>
<gene>
    <name evidence="2" type="ORF">CCS01_06290</name>
</gene>
<feature type="compositionally biased region" description="Basic and acidic residues" evidence="1">
    <location>
        <begin position="21"/>
        <end position="53"/>
    </location>
</feature>
<proteinExistence type="predicted"/>
<sequence>MARLVRATYSSTCAATGGPDKPGHDERETQRRTVSEMCASRRDEPGHDDEDRGASVFQLTCGLL</sequence>
<reference evidence="2 3" key="1">
    <citation type="journal article" date="2018" name="Arch. Microbiol.">
        <title>New insights into the metabolic potential of the phototrophic purple bacterium Rhodopila globiformis DSM 161(T) from its draft genome sequence and evidence for a vanadium-dependent nitrogenase.</title>
        <authorList>
            <person name="Imhoff J.F."/>
            <person name="Rahn T."/>
            <person name="Kunzel S."/>
            <person name="Neulinger S.C."/>
        </authorList>
    </citation>
    <scope>NUCLEOTIDE SEQUENCE [LARGE SCALE GENOMIC DNA]</scope>
    <source>
        <strain evidence="2 3">DSM 161</strain>
    </source>
</reference>
<dbReference type="AlphaFoldDB" id="A0A2S6NL10"/>
<comment type="caution">
    <text evidence="2">The sequence shown here is derived from an EMBL/GenBank/DDBJ whole genome shotgun (WGS) entry which is preliminary data.</text>
</comment>
<dbReference type="EMBL" id="NHRY01000065">
    <property type="protein sequence ID" value="PPQ35908.1"/>
    <property type="molecule type" value="Genomic_DNA"/>
</dbReference>
<dbReference type="Proteomes" id="UP000239724">
    <property type="component" value="Unassembled WGS sequence"/>
</dbReference>
<evidence type="ECO:0000313" key="3">
    <source>
        <dbReference type="Proteomes" id="UP000239724"/>
    </source>
</evidence>
<name>A0A2S6NL10_RHOGL</name>
<feature type="region of interest" description="Disordered" evidence="1">
    <location>
        <begin position="1"/>
        <end position="53"/>
    </location>
</feature>
<evidence type="ECO:0000313" key="2">
    <source>
        <dbReference type="EMBL" id="PPQ35908.1"/>
    </source>
</evidence>